<dbReference type="EMBL" id="JBHRZI010000011">
    <property type="protein sequence ID" value="MFC3892406.1"/>
    <property type="molecule type" value="Genomic_DNA"/>
</dbReference>
<evidence type="ECO:0000256" key="1">
    <source>
        <dbReference type="SAM" id="MobiDB-lite"/>
    </source>
</evidence>
<keyword evidence="4" id="KW-1185">Reference proteome</keyword>
<dbReference type="RefSeq" id="WP_382372134.1">
    <property type="nucleotide sequence ID" value="NZ_JBHRZI010000011.1"/>
</dbReference>
<reference evidence="4" key="1">
    <citation type="journal article" date="2019" name="Int. J. Syst. Evol. Microbiol.">
        <title>The Global Catalogue of Microorganisms (GCM) 10K type strain sequencing project: providing services to taxonomists for standard genome sequencing and annotation.</title>
        <authorList>
            <consortium name="The Broad Institute Genomics Platform"/>
            <consortium name="The Broad Institute Genome Sequencing Center for Infectious Disease"/>
            <person name="Wu L."/>
            <person name="Ma J."/>
        </authorList>
    </citation>
    <scope>NUCLEOTIDE SEQUENCE [LARGE SCALE GENOMIC DNA]</scope>
    <source>
        <strain evidence="4">CGMCC 4.7405</strain>
    </source>
</reference>
<feature type="transmembrane region" description="Helical" evidence="2">
    <location>
        <begin position="40"/>
        <end position="62"/>
    </location>
</feature>
<sequence>MSEQEIREGMLLAVWDEPPLDFDPDKLIRRVEQKKSRRRALVAVGVATAMIVVTSLALPGLLPRDQDGQLASEVPPPSTSAPPSVSPEKKGQRIGDRLAEKLGLRMTNFKEVYASFRAGAYAYNPNSQTTPPQRPWDPELSGLVHFTDEIGPTSLRVILTKDRTVAEQICSGATTCREVAQSDGTTVTESTVVQGSEIARSTALRKFPSGYYAEISSFNYNPATSDGLRKTAPVPVEVLTTLVTDPDVHWE</sequence>
<organism evidence="3 4">
    <name type="scientific">Lentzea rhizosphaerae</name>
    <dbReference type="NCBI Taxonomy" id="2041025"/>
    <lineage>
        <taxon>Bacteria</taxon>
        <taxon>Bacillati</taxon>
        <taxon>Actinomycetota</taxon>
        <taxon>Actinomycetes</taxon>
        <taxon>Pseudonocardiales</taxon>
        <taxon>Pseudonocardiaceae</taxon>
        <taxon>Lentzea</taxon>
    </lineage>
</organism>
<proteinExistence type="predicted"/>
<keyword evidence="2" id="KW-0812">Transmembrane</keyword>
<evidence type="ECO:0000313" key="3">
    <source>
        <dbReference type="EMBL" id="MFC3892406.1"/>
    </source>
</evidence>
<name>A0ABV8BPX6_9PSEU</name>
<comment type="caution">
    <text evidence="3">The sequence shown here is derived from an EMBL/GenBank/DDBJ whole genome shotgun (WGS) entry which is preliminary data.</text>
</comment>
<dbReference type="Proteomes" id="UP001595690">
    <property type="component" value="Unassembled WGS sequence"/>
</dbReference>
<feature type="region of interest" description="Disordered" evidence="1">
    <location>
        <begin position="67"/>
        <end position="93"/>
    </location>
</feature>
<evidence type="ECO:0000256" key="2">
    <source>
        <dbReference type="SAM" id="Phobius"/>
    </source>
</evidence>
<keyword evidence="2" id="KW-0472">Membrane</keyword>
<gene>
    <name evidence="3" type="ORF">ACFOWZ_13070</name>
</gene>
<evidence type="ECO:0000313" key="4">
    <source>
        <dbReference type="Proteomes" id="UP001595690"/>
    </source>
</evidence>
<keyword evidence="2" id="KW-1133">Transmembrane helix</keyword>
<protein>
    <submittedName>
        <fullName evidence="3">Uncharacterized protein</fullName>
    </submittedName>
</protein>
<accession>A0ABV8BPX6</accession>